<feature type="compositionally biased region" description="Polar residues" evidence="1">
    <location>
        <begin position="863"/>
        <end position="874"/>
    </location>
</feature>
<keyword evidence="4" id="KW-1185">Reference proteome</keyword>
<evidence type="ECO:0000256" key="1">
    <source>
        <dbReference type="SAM" id="MobiDB-lite"/>
    </source>
</evidence>
<dbReference type="InterPro" id="IPR036020">
    <property type="entry name" value="WW_dom_sf"/>
</dbReference>
<feature type="compositionally biased region" description="Basic and acidic residues" evidence="1">
    <location>
        <begin position="951"/>
        <end position="962"/>
    </location>
</feature>
<reference evidence="3 4" key="1">
    <citation type="submission" date="2018-05" db="EMBL/GenBank/DDBJ databases">
        <title>Whole genome sequencing for identification of molecular markers to develop diagnostic detection tools for the regulated plant pathogen Lachnellula willkommii.</title>
        <authorList>
            <person name="Giroux E."/>
            <person name="Bilodeau G."/>
        </authorList>
    </citation>
    <scope>NUCLEOTIDE SEQUENCE [LARGE SCALE GENOMIC DNA]</scope>
    <source>
        <strain evidence="3 4">CBS 625.97</strain>
    </source>
</reference>
<feature type="compositionally biased region" description="Low complexity" evidence="1">
    <location>
        <begin position="55"/>
        <end position="67"/>
    </location>
</feature>
<accession>A0A7D8YUP9</accession>
<evidence type="ECO:0000313" key="4">
    <source>
        <dbReference type="Proteomes" id="UP000481288"/>
    </source>
</evidence>
<feature type="domain" description="WW" evidence="2">
    <location>
        <begin position="770"/>
        <end position="804"/>
    </location>
</feature>
<dbReference type="Proteomes" id="UP000481288">
    <property type="component" value="Unassembled WGS sequence"/>
</dbReference>
<feature type="compositionally biased region" description="Pro residues" evidence="1">
    <location>
        <begin position="813"/>
        <end position="836"/>
    </location>
</feature>
<dbReference type="Pfam" id="PF23868">
    <property type="entry name" value="Mmc1_C"/>
    <property type="match status" value="1"/>
</dbReference>
<sequence>MPPRIPRVGSCLSRTSRLAIAPKGSQICPICSLSRTTRPATSTKRRRFQPKSLPSSSRQQSATASASVTNHPPKAPSKSPRIELRNALLDLQKEAANYINISKLQLILRGLEQTPGEETIRVAILGIADGGTSLRKAKELLRLLLADPLKTEEEWERVLLDRRPRNKPILIRVGGSGGVEGGYSSQMVQEIHVSSPTAAGYKLEILVLEVEVESMVMGQQLDRLLDSVLVPTMEIPTSNTGRYTPITTPVHRSLLVGQGLRGASEFLSMSSLSTLQEEPFHNWNIVQPAVDFQGGNPDDQGKLPIQLIDISQASSALGSFRKSVDNALDYERNWFASGVPALVEWLKIGKEAPDAVLRRPIYYLIKSLLHNTEHSIRLESKRQRDAQLSGKISPVEVQHLQKGLAEWAEGAHTELRDQLDIAFHGRRWRKLGWWKLFWRVDDVSMIASDILNQRFLTEAEKEFIFLAGRIQEAGIFSASTDHSENWAYKPVQLEKKEHKLGFEPPRPKATDLIIREDTQEGKMKNQPWPLNIPLTRSYLATDTVPALQALAQKLVLQTLVTSSSFSAFAALTYISTLSTGLYEAGAVAAVGIVWSLRRMQGKWETARKFWEGEVREEGRKAVRGIEGIVGGALKVPDDIVPANPELERAGAVLSEVTEKLKACDNSNLDKLVSEYGVAWRGFWGKLQVDIMAENAELSPASGKPRDESPRQDTDAPEQSTTTIESKELPPTELEDGEYEEDGKDDLDKRNETNAPPLPDEAPPLPSEAPPSEDDGWAPIWEETAKAFYFYNRFTHATQWTNPRVPDTSTSTTLPPPPGLSPAPAPETSQSPPPPAEPVKIGYNPAIHGDYDPSAWYAQPSAPPSSALQDPNSTDPYAATAAFNRFTGRFQAPEISTENFNDENKSKRQMNAFFDVDAAANSHDGRSLKAERSGKKLSKTELKTFKEKRKAKKEEKRRAWLRD</sequence>
<feature type="region of interest" description="Disordered" evidence="1">
    <location>
        <begin position="921"/>
        <end position="962"/>
    </location>
</feature>
<organism evidence="3 4">
    <name type="scientific">Lachnellula cervina</name>
    <dbReference type="NCBI Taxonomy" id="1316786"/>
    <lineage>
        <taxon>Eukaryota</taxon>
        <taxon>Fungi</taxon>
        <taxon>Dikarya</taxon>
        <taxon>Ascomycota</taxon>
        <taxon>Pezizomycotina</taxon>
        <taxon>Leotiomycetes</taxon>
        <taxon>Helotiales</taxon>
        <taxon>Lachnaceae</taxon>
        <taxon>Lachnellula</taxon>
    </lineage>
</organism>
<evidence type="ECO:0000313" key="3">
    <source>
        <dbReference type="EMBL" id="TVY55635.1"/>
    </source>
</evidence>
<feature type="compositionally biased region" description="Pro residues" evidence="1">
    <location>
        <begin position="755"/>
        <end position="768"/>
    </location>
</feature>
<feature type="region of interest" description="Disordered" evidence="1">
    <location>
        <begin position="697"/>
        <end position="779"/>
    </location>
</feature>
<feature type="region of interest" description="Disordered" evidence="1">
    <location>
        <begin position="35"/>
        <end position="81"/>
    </location>
</feature>
<comment type="caution">
    <text evidence="3">The sequence shown here is derived from an EMBL/GenBank/DDBJ whole genome shotgun (WGS) entry which is preliminary data.</text>
</comment>
<dbReference type="InterPro" id="IPR056196">
    <property type="entry name" value="Mmc1_C"/>
</dbReference>
<dbReference type="PROSITE" id="PS01159">
    <property type="entry name" value="WW_DOMAIN_1"/>
    <property type="match status" value="1"/>
</dbReference>
<protein>
    <submittedName>
        <fullName evidence="3">WW domain-containing protein C2F3.14c</fullName>
    </submittedName>
</protein>
<dbReference type="Pfam" id="PF23867">
    <property type="entry name" value="Mmc1_N"/>
    <property type="match status" value="1"/>
</dbReference>
<dbReference type="SUPFAM" id="SSF51045">
    <property type="entry name" value="WW domain"/>
    <property type="match status" value="1"/>
</dbReference>
<evidence type="ECO:0000259" key="2">
    <source>
        <dbReference type="PROSITE" id="PS50020"/>
    </source>
</evidence>
<feature type="compositionally biased region" description="Basic and acidic residues" evidence="1">
    <location>
        <begin position="922"/>
        <end position="944"/>
    </location>
</feature>
<dbReference type="PANTHER" id="PTHR38644">
    <property type="entry name" value="EXPRESSED PROTEIN"/>
    <property type="match status" value="1"/>
</dbReference>
<dbReference type="OrthoDB" id="5319015at2759"/>
<feature type="compositionally biased region" description="Basic and acidic residues" evidence="1">
    <location>
        <begin position="703"/>
        <end position="713"/>
    </location>
</feature>
<dbReference type="EMBL" id="QGMG01000223">
    <property type="protein sequence ID" value="TVY55635.1"/>
    <property type="molecule type" value="Genomic_DNA"/>
</dbReference>
<proteinExistence type="predicted"/>
<feature type="region of interest" description="Disordered" evidence="1">
    <location>
        <begin position="798"/>
        <end position="876"/>
    </location>
</feature>
<dbReference type="PANTHER" id="PTHR38644:SF1">
    <property type="entry name" value="EXPRESSED PROTEIN"/>
    <property type="match status" value="1"/>
</dbReference>
<gene>
    <name evidence="3" type="ORF">LCER1_G004224</name>
</gene>
<dbReference type="InterPro" id="IPR001202">
    <property type="entry name" value="WW_dom"/>
</dbReference>
<dbReference type="Gene3D" id="2.20.70.10">
    <property type="match status" value="1"/>
</dbReference>
<name>A0A7D8YUP9_9HELO</name>
<feature type="compositionally biased region" description="Acidic residues" evidence="1">
    <location>
        <begin position="732"/>
        <end position="744"/>
    </location>
</feature>
<dbReference type="AlphaFoldDB" id="A0A7D8YUP9"/>
<dbReference type="PROSITE" id="PS50020">
    <property type="entry name" value="WW_DOMAIN_2"/>
    <property type="match status" value="1"/>
</dbReference>